<dbReference type="RefSeq" id="WP_078929101.1">
    <property type="nucleotide sequence ID" value="NZ_FUXX01000032.1"/>
</dbReference>
<dbReference type="Proteomes" id="UP000242432">
    <property type="component" value="Unassembled WGS sequence"/>
</dbReference>
<proteinExistence type="predicted"/>
<sequence>MKNEFKDNRLNLLAQCCNRAYKWVEKAALDEAELRNEENALGISICQLHNMADAAHEVLTVNSTIGVFGASQAGKSYLVSALASNGGGEGLVANWEGKEISFFHHLNPTGGNREATGLVTRFTRMTSPAVKGFPVTLKILNEVELIKILVNSFYLDMNLEAAKDFMIEYDSRFKDKAKLDALFEELKAPEYQLKDNENSYVTENDIVELSEYVYSHAAFCCLMSEEFKPDCSFWNQVRHIIGSLNLKGRGRLFSLFWGNLKAFNNLYETIAPEMEKFKGMREVYAPLNAFVTEIDGKLMQIPQKTLIDIHALDGVFREELPLVVDIALNRDASDIAKIRFPILAFATAEISFPVPSQSQSGNFDVLDFPGARSRKREEISIWKDADGLAKNGQNTATEFIRRGKVGYLIERYCQRHEIDVLLFCSSVEGQGEVAEVTPYLSSWVYENIGKEPEDRASYEKIPVVGAFTKFDACFTRDIGKEAASLSDIGKTITTAMERYATGWIQNWAHGQEFNQFFFVRRPNLHSKNDVYEFSSEDVETGIRPEYQHYIDDYKKEIVKDPDMKYVYEFNKYKQMGRAEDTPVISEVLKANDGGIQYLSSFLKDNFTDYNFGKEKFHDSIKNMAQALRSRLGKYARESGEQALRIAHANAIKKFRQLASCDVVAGTFGRFRSFIEISEDMARDNYLTNFSGGRSSNAYRFAKALTKMREDNLESMRNGVFFDVMLADILRFWEIERKNVEDYPENEREAYNFFIADNGSLITDKNALRDSFHELMQYLTVELSKAYNAMNVEQAVIDAIDPYESPTSKKDDLCDGQCARALQIISDFNTYLCLGKVDDSKIERIKVRVKSDADDSSADASRPLFKESSENKSFMADIKRSNVDSIRQHYCNDYFSVLLNVICAKNLTAESKYNISPELNREICEILSDIDNVF</sequence>
<name>A0A1T4VLV8_9GAMM</name>
<evidence type="ECO:0000313" key="1">
    <source>
        <dbReference type="EMBL" id="SKA65927.1"/>
    </source>
</evidence>
<dbReference type="Pfam" id="PF10139">
    <property type="entry name" value="Virul_Fac"/>
    <property type="match status" value="1"/>
</dbReference>
<dbReference type="EMBL" id="FUXX01000032">
    <property type="protein sequence ID" value="SKA65927.1"/>
    <property type="molecule type" value="Genomic_DNA"/>
</dbReference>
<protein>
    <submittedName>
        <fullName evidence="1">Putative virulence factor</fullName>
    </submittedName>
</protein>
<reference evidence="2" key="1">
    <citation type="submission" date="2017-02" db="EMBL/GenBank/DDBJ databases">
        <authorList>
            <person name="Varghese N."/>
            <person name="Submissions S."/>
        </authorList>
    </citation>
    <scope>NUCLEOTIDE SEQUENCE [LARGE SCALE GENOMIC DNA]</scope>
    <source>
        <strain evidence="2">DSM 3072</strain>
    </source>
</reference>
<gene>
    <name evidence="1" type="ORF">SAMN02745213_01719</name>
</gene>
<keyword evidence="2" id="KW-1185">Reference proteome</keyword>
<evidence type="ECO:0000313" key="2">
    <source>
        <dbReference type="Proteomes" id="UP000242432"/>
    </source>
</evidence>
<dbReference type="AlphaFoldDB" id="A0A1T4VLV8"/>
<dbReference type="STRING" id="83771.SAMN02910357_00354"/>
<dbReference type="InterPro" id="IPR017030">
    <property type="entry name" value="Vir_effector_SfrC"/>
</dbReference>
<organism evidence="1 2">
    <name type="scientific">Succinivibrio dextrinosolvens DSM 3072</name>
    <dbReference type="NCBI Taxonomy" id="1123324"/>
    <lineage>
        <taxon>Bacteria</taxon>
        <taxon>Pseudomonadati</taxon>
        <taxon>Pseudomonadota</taxon>
        <taxon>Gammaproteobacteria</taxon>
        <taxon>Aeromonadales</taxon>
        <taxon>Succinivibrionaceae</taxon>
        <taxon>Succinivibrio</taxon>
    </lineage>
</organism>
<accession>A0A1T4VLV8</accession>